<protein>
    <submittedName>
        <fullName evidence="3">Protein YceI</fullName>
    </submittedName>
</protein>
<organism evidence="3 4">
    <name type="scientific">Achromobacter pestifer</name>
    <dbReference type="NCBI Taxonomy" id="1353889"/>
    <lineage>
        <taxon>Bacteria</taxon>
        <taxon>Pseudomonadati</taxon>
        <taxon>Pseudomonadota</taxon>
        <taxon>Betaproteobacteria</taxon>
        <taxon>Burkholderiales</taxon>
        <taxon>Alcaligenaceae</taxon>
        <taxon>Achromobacter</taxon>
    </lineage>
</organism>
<dbReference type="AlphaFoldDB" id="A0A6S6YZJ1"/>
<evidence type="ECO:0000259" key="2">
    <source>
        <dbReference type="SMART" id="SM00867"/>
    </source>
</evidence>
<evidence type="ECO:0000313" key="4">
    <source>
        <dbReference type="Proteomes" id="UP000494108"/>
    </source>
</evidence>
<dbReference type="PANTHER" id="PTHR34406">
    <property type="entry name" value="PROTEIN YCEI"/>
    <property type="match status" value="1"/>
</dbReference>
<feature type="domain" description="Lipid/polyisoprenoid-binding YceI-like" evidence="2">
    <location>
        <begin position="26"/>
        <end position="191"/>
    </location>
</feature>
<accession>A0A6S6YZJ1</accession>
<keyword evidence="4" id="KW-1185">Reference proteome</keyword>
<feature type="signal peptide" evidence="1">
    <location>
        <begin position="1"/>
        <end position="22"/>
    </location>
</feature>
<dbReference type="SMART" id="SM00867">
    <property type="entry name" value="YceI"/>
    <property type="match status" value="1"/>
</dbReference>
<evidence type="ECO:0000256" key="1">
    <source>
        <dbReference type="SAM" id="SignalP"/>
    </source>
</evidence>
<keyword evidence="1" id="KW-0732">Signal</keyword>
<proteinExistence type="predicted"/>
<feature type="chain" id="PRO_5028871919" evidence="1">
    <location>
        <begin position="23"/>
        <end position="194"/>
    </location>
</feature>
<sequence length="194" mass="21374">MKLFPSLLLGASALMLSLPAVAAPVTYDLDPSHTYPSFEADHLGGLSTWRGKFNKSAGVVVLDREARTGTVEVTVDIKSVDFGHDEMNQHAVAPDIFDAARYPTATFKGKFTKFDGDRPEEAKGDLTLRGVTRPVVLEIDDFKCIQHPMEKREVCGADVSTKFSRKDFGLNFGLDMGFKPEVELKIQVEAGRRP</sequence>
<gene>
    <name evidence="3" type="primary">yceI</name>
    <name evidence="3" type="ORF">LMG3431_03021</name>
</gene>
<dbReference type="InterPro" id="IPR036761">
    <property type="entry name" value="TTHA0802/YceI-like_sf"/>
</dbReference>
<name>A0A6S6YZJ1_9BURK</name>
<dbReference type="Gene3D" id="2.40.128.110">
    <property type="entry name" value="Lipid/polyisoprenoid-binding, YceI-like"/>
    <property type="match status" value="1"/>
</dbReference>
<dbReference type="InterPro" id="IPR007372">
    <property type="entry name" value="Lipid/polyisoprenoid-bd_YceI"/>
</dbReference>
<dbReference type="Proteomes" id="UP000494108">
    <property type="component" value="Unassembled WGS sequence"/>
</dbReference>
<evidence type="ECO:0000313" key="3">
    <source>
        <dbReference type="EMBL" id="CAB3654394.1"/>
    </source>
</evidence>
<dbReference type="RefSeq" id="WP_175175284.1">
    <property type="nucleotide sequence ID" value="NZ_CADIJX010000003.1"/>
</dbReference>
<reference evidence="3 4" key="1">
    <citation type="submission" date="2020-04" db="EMBL/GenBank/DDBJ databases">
        <authorList>
            <person name="De Canck E."/>
        </authorList>
    </citation>
    <scope>NUCLEOTIDE SEQUENCE [LARGE SCALE GENOMIC DNA]</scope>
    <source>
        <strain evidence="3 4">LMG 3431</strain>
    </source>
</reference>
<dbReference type="PANTHER" id="PTHR34406:SF2">
    <property type="entry name" value="PERIPLASMIC PROTEIN"/>
    <property type="match status" value="1"/>
</dbReference>
<dbReference type="SUPFAM" id="SSF101874">
    <property type="entry name" value="YceI-like"/>
    <property type="match status" value="1"/>
</dbReference>
<dbReference type="EMBL" id="CADIJX010000003">
    <property type="protein sequence ID" value="CAB3654394.1"/>
    <property type="molecule type" value="Genomic_DNA"/>
</dbReference>
<dbReference type="Pfam" id="PF04264">
    <property type="entry name" value="YceI"/>
    <property type="match status" value="1"/>
</dbReference>